<dbReference type="InterPro" id="IPR027417">
    <property type="entry name" value="P-loop_NTPase"/>
</dbReference>
<reference evidence="2 3" key="1">
    <citation type="submission" date="2014-02" db="EMBL/GenBank/DDBJ databases">
        <title>The small core and large imbalanced accessory genome model reveals a collaborative survival strategy of Sorangium cellulosum strains in nature.</title>
        <authorList>
            <person name="Han K."/>
            <person name="Peng R."/>
            <person name="Blom J."/>
            <person name="Li Y.-Z."/>
        </authorList>
    </citation>
    <scope>NUCLEOTIDE SEQUENCE [LARGE SCALE GENOMIC DNA]</scope>
    <source>
        <strain evidence="2 3">So0011-07</strain>
    </source>
</reference>
<evidence type="ECO:0000313" key="2">
    <source>
        <dbReference type="EMBL" id="KYF82567.1"/>
    </source>
</evidence>
<feature type="domain" description="AAA+ ATPase" evidence="1">
    <location>
        <begin position="443"/>
        <end position="620"/>
    </location>
</feature>
<gene>
    <name evidence="2" type="ORF">BE17_48080</name>
</gene>
<dbReference type="EMBL" id="JEMB01002231">
    <property type="protein sequence ID" value="KYF82567.1"/>
    <property type="molecule type" value="Genomic_DNA"/>
</dbReference>
<dbReference type="InterPro" id="IPR049945">
    <property type="entry name" value="AAA_22"/>
</dbReference>
<name>A0A150RQM2_SORCE</name>
<dbReference type="PANTHER" id="PTHR47691:SF3">
    <property type="entry name" value="HTH-TYPE TRANSCRIPTIONAL REGULATOR RV0890C-RELATED"/>
    <property type="match status" value="1"/>
</dbReference>
<dbReference type="Pfam" id="PF12770">
    <property type="entry name" value="CHAT"/>
    <property type="match status" value="1"/>
</dbReference>
<dbReference type="Gene3D" id="3.40.50.300">
    <property type="entry name" value="P-loop containing nucleotide triphosphate hydrolases"/>
    <property type="match status" value="1"/>
</dbReference>
<dbReference type="Pfam" id="PF13401">
    <property type="entry name" value="AAA_22"/>
    <property type="match status" value="1"/>
</dbReference>
<dbReference type="InterPro" id="IPR003593">
    <property type="entry name" value="AAA+_ATPase"/>
</dbReference>
<dbReference type="SUPFAM" id="SSF52540">
    <property type="entry name" value="P-loop containing nucleoside triphosphate hydrolases"/>
    <property type="match status" value="1"/>
</dbReference>
<dbReference type="GO" id="GO:0016887">
    <property type="term" value="F:ATP hydrolysis activity"/>
    <property type="evidence" value="ECO:0007669"/>
    <property type="project" value="InterPro"/>
</dbReference>
<evidence type="ECO:0000259" key="1">
    <source>
        <dbReference type="SMART" id="SM00382"/>
    </source>
</evidence>
<dbReference type="Proteomes" id="UP000075635">
    <property type="component" value="Unassembled WGS sequence"/>
</dbReference>
<protein>
    <recommendedName>
        <fullName evidence="1">AAA+ ATPase domain-containing protein</fullName>
    </recommendedName>
</protein>
<accession>A0A150RQM2</accession>
<dbReference type="SMART" id="SM00382">
    <property type="entry name" value="AAA"/>
    <property type="match status" value="1"/>
</dbReference>
<organism evidence="2 3">
    <name type="scientific">Sorangium cellulosum</name>
    <name type="common">Polyangium cellulosum</name>
    <dbReference type="NCBI Taxonomy" id="56"/>
    <lineage>
        <taxon>Bacteria</taxon>
        <taxon>Pseudomonadati</taxon>
        <taxon>Myxococcota</taxon>
        <taxon>Polyangia</taxon>
        <taxon>Polyangiales</taxon>
        <taxon>Polyangiaceae</taxon>
        <taxon>Sorangium</taxon>
    </lineage>
</organism>
<dbReference type="PANTHER" id="PTHR47691">
    <property type="entry name" value="REGULATOR-RELATED"/>
    <property type="match status" value="1"/>
</dbReference>
<evidence type="ECO:0000313" key="3">
    <source>
        <dbReference type="Proteomes" id="UP000075635"/>
    </source>
</evidence>
<comment type="caution">
    <text evidence="2">The sequence shown here is derived from an EMBL/GenBank/DDBJ whole genome shotgun (WGS) entry which is preliminary data.</text>
</comment>
<proteinExistence type="predicted"/>
<dbReference type="AlphaFoldDB" id="A0A150RQM2"/>
<dbReference type="InterPro" id="IPR024983">
    <property type="entry name" value="CHAT_dom"/>
</dbReference>
<sequence>MSVLDLAITVGAPPPGAGPEVLGTIALTCDAIGLSHAADPLVDPLSEGEHKELDWYLEEFWKWPFEGFADRGARIERTLPEIGKRLFRSAFGSADARGVFLQWHREPLEEGQRRQISLRTELPAALRLPWELLHDEQGYLVLRTRNPVSIVRRLPQAQLSDRSAKFEPPLRILLVTARPSGTGFIDPRTISRALFDALDPLADTGSVEVEVLRPPTLTALRTRLRDAKRPVHVLHFDGHGHFEPAVAAHGGPCMDGGTGTLAFEDEDGGHAPVAAPLLTQVLQNSGVPLVVLNACRSARGGDSDAFSSVAAALVRSGIDAVVAMSAKVLVVAAARYVEAFYGAIAEGEPVQAAHERGRQRLHDEPRRHVYRRRREERGAHVALCDFWLPHFYQQRLLQLSPRAPASRRSPREAPRFTGLPEDPRYGFAGRGRELLDVERALFRGKIVLLHGFGGTGKTALAAEAVRWLCRTGMYRGACFVSLEHGGDATRVLGRLAEHLGVGDGAFDPGDAKAALARLISALVERPTLLVVDNLESVLPGGEAALPASERAALWQALAQLATAPMGSCGVILTSRDAALGDGRLAPGQRAMHREVRGMEPDDAHALAERLLGDLGIDPKRAPYPELRDLLQKLDHHPLAIQLVLRALADRTLTLKAIDEEFATLLPTFTDDTETGRSRSLMASLEYSLRRLSEEQRGLLVRLAPFEGGASEDDLLAITEIPEAAWAKLRQALEQAALIRAEQVHEVWATPFLRFHPVLAPYLRMQAGAEDEALRERYAHRYAQLARYLYHADGRQPVAARAVVRIEMPNLRRALPLRIAAGALDEAARLADSLARFLTIFGYRRELDDTPAGGRRDATLPSCAG</sequence>